<dbReference type="Proteomes" id="UP001178662">
    <property type="component" value="Chromosome"/>
</dbReference>
<accession>A0AA95JDJ2</accession>
<dbReference type="Pfam" id="PF02368">
    <property type="entry name" value="Big_2"/>
    <property type="match status" value="3"/>
</dbReference>
<dbReference type="InterPro" id="IPR013320">
    <property type="entry name" value="ConA-like_dom_sf"/>
</dbReference>
<dbReference type="SUPFAM" id="SSF51126">
    <property type="entry name" value="Pectin lyase-like"/>
    <property type="match status" value="1"/>
</dbReference>
<protein>
    <submittedName>
        <fullName evidence="4">Ig-like domain-containing protein</fullName>
    </submittedName>
</protein>
<feature type="domain" description="BIG2" evidence="3">
    <location>
        <begin position="1006"/>
        <end position="1091"/>
    </location>
</feature>
<dbReference type="SMART" id="SM00060">
    <property type="entry name" value="FN3"/>
    <property type="match status" value="2"/>
</dbReference>
<dbReference type="InterPro" id="IPR051465">
    <property type="entry name" value="Cell_Envelope_Struct_Comp"/>
</dbReference>
<dbReference type="InterPro" id="IPR059186">
    <property type="entry name" value="SACTE_4363"/>
</dbReference>
<dbReference type="Pfam" id="PF00395">
    <property type="entry name" value="SLH"/>
    <property type="match status" value="2"/>
</dbReference>
<dbReference type="Gene3D" id="2.60.120.200">
    <property type="match status" value="1"/>
</dbReference>
<dbReference type="Pfam" id="PF07532">
    <property type="entry name" value="Big_4"/>
    <property type="match status" value="1"/>
</dbReference>
<keyword evidence="5" id="KW-1185">Reference proteome</keyword>
<evidence type="ECO:0000256" key="1">
    <source>
        <dbReference type="SAM" id="MobiDB-lite"/>
    </source>
</evidence>
<feature type="domain" description="Fibronectin type-III" evidence="2">
    <location>
        <begin position="288"/>
        <end position="366"/>
    </location>
</feature>
<evidence type="ECO:0000259" key="2">
    <source>
        <dbReference type="SMART" id="SM00060"/>
    </source>
</evidence>
<dbReference type="PANTHER" id="PTHR43308">
    <property type="entry name" value="OUTER MEMBRANE PROTEIN ALPHA-RELATED"/>
    <property type="match status" value="1"/>
</dbReference>
<gene>
    <name evidence="4" type="ORF">P0Y55_02880</name>
</gene>
<evidence type="ECO:0000313" key="5">
    <source>
        <dbReference type="Proteomes" id="UP001178662"/>
    </source>
</evidence>
<organism evidence="4 5">
    <name type="scientific">Candidatus Cohnella colombiensis</name>
    <dbReference type="NCBI Taxonomy" id="3121368"/>
    <lineage>
        <taxon>Bacteria</taxon>
        <taxon>Bacillati</taxon>
        <taxon>Bacillota</taxon>
        <taxon>Bacilli</taxon>
        <taxon>Bacillales</taxon>
        <taxon>Paenibacillaceae</taxon>
        <taxon>Cohnella</taxon>
    </lineage>
</organism>
<evidence type="ECO:0000259" key="3">
    <source>
        <dbReference type="SMART" id="SM00635"/>
    </source>
</evidence>
<dbReference type="CDD" id="cd23669">
    <property type="entry name" value="GH55_SacteLam55A-like"/>
    <property type="match status" value="1"/>
</dbReference>
<dbReference type="CDD" id="cd00063">
    <property type="entry name" value="FN3"/>
    <property type="match status" value="2"/>
</dbReference>
<dbReference type="InterPro" id="IPR003961">
    <property type="entry name" value="FN3_dom"/>
</dbReference>
<dbReference type="InterPro" id="IPR011050">
    <property type="entry name" value="Pectin_lyase_fold/virulence"/>
</dbReference>
<proteinExistence type="predicted"/>
<evidence type="ECO:0000313" key="4">
    <source>
        <dbReference type="EMBL" id="WEK55042.1"/>
    </source>
</evidence>
<dbReference type="InterPro" id="IPR013783">
    <property type="entry name" value="Ig-like_fold"/>
</dbReference>
<dbReference type="SUPFAM" id="SSF49265">
    <property type="entry name" value="Fibronectin type III"/>
    <property type="match status" value="1"/>
</dbReference>
<dbReference type="InterPro" id="IPR011081">
    <property type="entry name" value="Big_4"/>
</dbReference>
<dbReference type="SUPFAM" id="SSF49899">
    <property type="entry name" value="Concanavalin A-like lectins/glucanases"/>
    <property type="match status" value="1"/>
</dbReference>
<feature type="domain" description="Fibronectin type-III" evidence="2">
    <location>
        <begin position="201"/>
        <end position="279"/>
    </location>
</feature>
<feature type="domain" description="BIG2" evidence="3">
    <location>
        <begin position="1101"/>
        <end position="1186"/>
    </location>
</feature>
<dbReference type="InterPro" id="IPR036116">
    <property type="entry name" value="FN3_sf"/>
</dbReference>
<dbReference type="EMBL" id="CP119317">
    <property type="protein sequence ID" value="WEK55042.1"/>
    <property type="molecule type" value="Genomic_DNA"/>
</dbReference>
<dbReference type="Pfam" id="PF17851">
    <property type="entry name" value="GH43_C2"/>
    <property type="match status" value="1"/>
</dbReference>
<dbReference type="InterPro" id="IPR003343">
    <property type="entry name" value="Big_2"/>
</dbReference>
<reference evidence="4" key="1">
    <citation type="submission" date="2023-03" db="EMBL/GenBank/DDBJ databases">
        <title>Andean soil-derived lignocellulolytic bacterial consortium as a source of novel taxa and putative plastic-active enzymes.</title>
        <authorList>
            <person name="Diaz-Garcia L."/>
            <person name="Chuvochina M."/>
            <person name="Feuerriegel G."/>
            <person name="Bunk B."/>
            <person name="Sproer C."/>
            <person name="Streit W.R."/>
            <person name="Rodriguez L.M."/>
            <person name="Overmann J."/>
            <person name="Jimenez D.J."/>
        </authorList>
    </citation>
    <scope>NUCLEOTIDE SEQUENCE</scope>
    <source>
        <strain evidence="4">MAG 2441</strain>
    </source>
</reference>
<name>A0AA95JDJ2_9BACL</name>
<feature type="domain" description="BIG2" evidence="3">
    <location>
        <begin position="1485"/>
        <end position="1567"/>
    </location>
</feature>
<feature type="domain" description="BIG2" evidence="3">
    <location>
        <begin position="1394"/>
        <end position="1475"/>
    </location>
</feature>
<dbReference type="Gene3D" id="2.60.40.1080">
    <property type="match status" value="4"/>
</dbReference>
<sequence>MLKRSLASILALTLFVSLFIISPNVTNAYVAKDNSYIIAMGNSKMIKASGTNGIIADSAATSATAGNPESFLIVEGKDGSGNPDGSVNIKSIANNNFLTAEDYKVGSDVIQANGLKPTKGTAGTTTTSWEKFYIEKLLDGNGDDTGLVAIKSNKSVGGKKYYLTVNTSNPNGPYIAISTIDKLQDLTINEKFMIHTSLGAPTAPATPHVDGSTNDTVKLSWAIVARADSYNVFRSKTSNGTYTKVNTSAVTATSFDDTGLPANAGYYYKITAMSIDGESAMSAAVSAATLPDQFGVSTVTTTTASLAWPTVPGANSYNVYRSTSSNGNFDKVNTTDITTYQFDDSGLSPNTRYYYKVTSVSGNVESPQSVAVAALTQPDFGKNVFVFDPAMPAMDIATIATNVFTKQETNQFGSERYALLFKPGTYSTPIRVGFYTHVAGLGMMPDDVQMTGGVTVDAAWFANRNATQNFWRSIENLAITPVGGDMKYAVSQAASMRRLHVKGNLSLHDQGGWASGGYLADSKIDGRVIPGSQQQWFSRNNTWNEWAGSLWNMTLVGNRNNPIENYPTNAYTIVEQTPVVREKPFLTVDANDKYSVFVPVDATGTIGTSWESGSAAGTSIPIDQFYIADVDNFDVDEINAALNQGKNLLLTPGVYHVSKPIVVNNPNTVVLGLGLATLHSDNGSVALKIADVDGVKIAGLLFEAGSISSPVLLEVGPKGSTANHSLNPTSLQDLYFRVGGDALALAEVSIEINSNNVIGDHFWVWRADHGEGAAWNSNLTKNGLIVNGNDVTIYGLFVEHFHEYQTLWNGERGKMYFYQCEIPYDVPDQESWMSNYGTVNGYAGYKVADSVNVHEAYGLGVYSFFRDVPVKLESAIEVPDKPGIKIHHANTVFLNGFGEVTHIVNSKGGTVRSGNMTERLADYIPRTVSSITEVNLITIKNKAPILPEVVWQVFDDTSTRVAPVTWDSIAPSKYAIAGSFTVEGSIANSPLKAKANVTVQAGPGIAVTSIAVIGAGNATSINERRGELQMSAQITPANADQKVVNWSIVGADGKATTKATISSTGLLSAIENGTVKVIATATDGTGVTGEATITITNQFNYVSNVTVTAIGGDTTITTKSGKLQLAATVLPLDADNASITWSVVNVDGSATDKASINAYGLLTARQDGTVKVIASSNDGSNVQGQLMINIVGQTVVLDTAWSWVRESQSDWATVPNNAYGMRLTTIEGSWGGNKPSNILLRNIDPAEMTNFSITTKLNFDATNGYEYAGLIIYQDDGNAITFGRQANGTPGVKQLRYSQIKNGAQTDKNYTDDVAPGDVYLRIDKAGDTYTGHYSSDGETWTQVTDTFTLTISNLKMGIFTRKLNTSIAPRTAEFTNFTFNNTVVDTIIPFWNPVTSVSITGGTEITDLDGTLQLSASALPVSANQAISWSVTGIDGTVTNRATISNDGLLTANRNGQVKVIATATDGSGVRGETIITITGQPVEVASITITGESEITAKGGTLQLMADVTPTDAVDLSITWSVVNGDGTPTDKATIDTDGLLTAVKDGVVKAIAAANDGSGVVSEFTITISGQSDTGCKVNCGGEDMTSPPTTTPTPPATIDDPTKENQLPVTAADLNHMQDGNVIVSLGDGKSEAIIPTDLVKNIIHPVEFQSNGASIVIPSEVFHELVGKQQGNDGEAHIVVRIETDMSSVYTYNLDVVLISKDGTETKLSNFPEPVQLKLPYDSSMNKDLIGIYIYDEASKVWKYVGGKANDVNHTITVNVSHFSKYAVQEFNKTFADVPSTHWANTALKVLAAKHVITGVSATEFKPNGSTTRAEFVAMLVRALGLKTTSTSTQFSDVNVTAWYAQDVVAALEAGLVTGKSANKFAPNAQITREEMAILLVRAYTLVKGAKTSAGDNLANLKDQLQVSGWAKADVNLAIELGLMKGQSATVFAPLSNAVRVETAQAIYNLMKLFEAE</sequence>
<dbReference type="Gene3D" id="2.60.40.10">
    <property type="entry name" value="Immunoglobulins"/>
    <property type="match status" value="2"/>
</dbReference>
<feature type="region of interest" description="Disordered" evidence="1">
    <location>
        <begin position="1587"/>
        <end position="1606"/>
    </location>
</feature>
<dbReference type="SMART" id="SM00635">
    <property type="entry name" value="BID_2"/>
    <property type="match status" value="4"/>
</dbReference>
<dbReference type="InterPro" id="IPR041542">
    <property type="entry name" value="GH43_C2"/>
</dbReference>
<dbReference type="InterPro" id="IPR001119">
    <property type="entry name" value="SLH_dom"/>
</dbReference>
<dbReference type="PANTHER" id="PTHR43308:SF5">
    <property type="entry name" value="S-LAYER PROTEIN _ PEPTIDOGLYCAN ENDO-BETA-N-ACETYLGLUCOSAMINIDASE"/>
    <property type="match status" value="1"/>
</dbReference>